<dbReference type="PANTHER" id="PTHR33179:SF11">
    <property type="entry name" value="OS03G0320600 PROTEIN"/>
    <property type="match status" value="1"/>
</dbReference>
<dbReference type="InterPro" id="IPR039609">
    <property type="entry name" value="VQ_15/22"/>
</dbReference>
<evidence type="ECO:0000256" key="1">
    <source>
        <dbReference type="SAM" id="MobiDB-lite"/>
    </source>
</evidence>
<dbReference type="PANTHER" id="PTHR33179">
    <property type="entry name" value="VQ MOTIF-CONTAINING PROTEIN"/>
    <property type="match status" value="1"/>
</dbReference>
<evidence type="ECO:0000313" key="3">
    <source>
        <dbReference type="EMBL" id="KAG8096189.1"/>
    </source>
</evidence>
<accession>A0A8J5WVT1</accession>
<reference evidence="3" key="1">
    <citation type="journal article" date="2021" name="bioRxiv">
        <title>Whole Genome Assembly and Annotation of Northern Wild Rice, Zizania palustris L., Supports a Whole Genome Duplication in the Zizania Genus.</title>
        <authorList>
            <person name="Haas M."/>
            <person name="Kono T."/>
            <person name="Macchietto M."/>
            <person name="Millas R."/>
            <person name="McGilp L."/>
            <person name="Shao M."/>
            <person name="Duquette J."/>
            <person name="Hirsch C.N."/>
            <person name="Kimball J."/>
        </authorList>
    </citation>
    <scope>NUCLEOTIDE SEQUENCE</scope>
    <source>
        <tissue evidence="3">Fresh leaf tissue</tissue>
    </source>
</reference>
<feature type="domain" description="VQ" evidence="2">
    <location>
        <begin position="99"/>
        <end position="122"/>
    </location>
</feature>
<dbReference type="GO" id="GO:0005516">
    <property type="term" value="F:calmodulin binding"/>
    <property type="evidence" value="ECO:0007669"/>
    <property type="project" value="TreeGrafter"/>
</dbReference>
<dbReference type="Proteomes" id="UP000729402">
    <property type="component" value="Unassembled WGS sequence"/>
</dbReference>
<dbReference type="InterPro" id="IPR008889">
    <property type="entry name" value="VQ"/>
</dbReference>
<keyword evidence="4" id="KW-1185">Reference proteome</keyword>
<comment type="caution">
    <text evidence="3">The sequence shown here is derived from an EMBL/GenBank/DDBJ whole genome shotgun (WGS) entry which is preliminary data.</text>
</comment>
<evidence type="ECO:0000259" key="2">
    <source>
        <dbReference type="Pfam" id="PF05678"/>
    </source>
</evidence>
<proteinExistence type="predicted"/>
<sequence>MDAASCVGVAPPTLFSRSFADDAIARAFHFSLCDYSPLVPEQPHHSVAADEVLGSCGAGATPSEHAVVLSRAAPSSGRCRLGPAVVGRAGKRRPRPSKRAPTTYIRTDAATFSLMVQQVTGAQIEQQDDACLGLFMPPPSFDCVEPALHLLTDPTACVNAYIPRPLHAAAAPAAAAEQPCFPTLDSWNVMYGKEDDATLSETLSSQVHRSGAPVECTPETGASSKNSL</sequence>
<dbReference type="Pfam" id="PF05678">
    <property type="entry name" value="VQ"/>
    <property type="match status" value="1"/>
</dbReference>
<dbReference type="GO" id="GO:0005634">
    <property type="term" value="C:nucleus"/>
    <property type="evidence" value="ECO:0007669"/>
    <property type="project" value="TreeGrafter"/>
</dbReference>
<dbReference type="EMBL" id="JAAALK010000079">
    <property type="protein sequence ID" value="KAG8096189.1"/>
    <property type="molecule type" value="Genomic_DNA"/>
</dbReference>
<protein>
    <recommendedName>
        <fullName evidence="2">VQ domain-containing protein</fullName>
    </recommendedName>
</protein>
<name>A0A8J5WVT1_ZIZPA</name>
<dbReference type="AlphaFoldDB" id="A0A8J5WVT1"/>
<dbReference type="GO" id="GO:0006970">
    <property type="term" value="P:response to osmotic stress"/>
    <property type="evidence" value="ECO:0007669"/>
    <property type="project" value="TreeGrafter"/>
</dbReference>
<reference evidence="3" key="2">
    <citation type="submission" date="2021-02" db="EMBL/GenBank/DDBJ databases">
        <authorList>
            <person name="Kimball J.A."/>
            <person name="Haas M.W."/>
            <person name="Macchietto M."/>
            <person name="Kono T."/>
            <person name="Duquette J."/>
            <person name="Shao M."/>
        </authorList>
    </citation>
    <scope>NUCLEOTIDE SEQUENCE</scope>
    <source>
        <tissue evidence="3">Fresh leaf tissue</tissue>
    </source>
</reference>
<evidence type="ECO:0000313" key="4">
    <source>
        <dbReference type="Proteomes" id="UP000729402"/>
    </source>
</evidence>
<dbReference type="OrthoDB" id="780868at2759"/>
<feature type="region of interest" description="Disordered" evidence="1">
    <location>
        <begin position="201"/>
        <end position="228"/>
    </location>
</feature>
<organism evidence="3 4">
    <name type="scientific">Zizania palustris</name>
    <name type="common">Northern wild rice</name>
    <dbReference type="NCBI Taxonomy" id="103762"/>
    <lineage>
        <taxon>Eukaryota</taxon>
        <taxon>Viridiplantae</taxon>
        <taxon>Streptophyta</taxon>
        <taxon>Embryophyta</taxon>
        <taxon>Tracheophyta</taxon>
        <taxon>Spermatophyta</taxon>
        <taxon>Magnoliopsida</taxon>
        <taxon>Liliopsida</taxon>
        <taxon>Poales</taxon>
        <taxon>Poaceae</taxon>
        <taxon>BOP clade</taxon>
        <taxon>Oryzoideae</taxon>
        <taxon>Oryzeae</taxon>
        <taxon>Zizaniinae</taxon>
        <taxon>Zizania</taxon>
    </lineage>
</organism>
<gene>
    <name evidence="3" type="ORF">GUJ93_ZPchr0013g34184</name>
</gene>